<evidence type="ECO:0000313" key="1">
    <source>
        <dbReference type="EMBL" id="MDC2890900.1"/>
    </source>
</evidence>
<name>A0ABT5FI69_9GAMM</name>
<organism evidence="1 2">
    <name type="scientific">Psychrosphaera algicola</name>
    <dbReference type="NCBI Taxonomy" id="3023714"/>
    <lineage>
        <taxon>Bacteria</taxon>
        <taxon>Pseudomonadati</taxon>
        <taxon>Pseudomonadota</taxon>
        <taxon>Gammaproteobacteria</taxon>
        <taxon>Alteromonadales</taxon>
        <taxon>Pseudoalteromonadaceae</taxon>
        <taxon>Psychrosphaera</taxon>
    </lineage>
</organism>
<dbReference type="RefSeq" id="WP_272181967.1">
    <property type="nucleotide sequence ID" value="NZ_JAQOMS010000002.1"/>
</dbReference>
<keyword evidence="2" id="KW-1185">Reference proteome</keyword>
<evidence type="ECO:0000313" key="2">
    <source>
        <dbReference type="Proteomes" id="UP001528411"/>
    </source>
</evidence>
<evidence type="ECO:0008006" key="3">
    <source>
        <dbReference type="Google" id="ProtNLM"/>
    </source>
</evidence>
<dbReference type="Proteomes" id="UP001528411">
    <property type="component" value="Unassembled WGS sequence"/>
</dbReference>
<reference evidence="1 2" key="1">
    <citation type="submission" date="2023-01" db="EMBL/GenBank/DDBJ databases">
        <title>Psychrosphaera sp. nov., isolated from marine algae.</title>
        <authorList>
            <person name="Bayburt H."/>
            <person name="Choi B.J."/>
            <person name="Kim J.M."/>
            <person name="Choi D.G."/>
            <person name="Jeon C.O."/>
        </authorList>
    </citation>
    <scope>NUCLEOTIDE SEQUENCE [LARGE SCALE GENOMIC DNA]</scope>
    <source>
        <strain evidence="1 2">G1-22</strain>
    </source>
</reference>
<gene>
    <name evidence="1" type="ORF">PN838_21840</name>
</gene>
<protein>
    <recommendedName>
        <fullName evidence="3">Lipoprotein</fullName>
    </recommendedName>
</protein>
<dbReference type="EMBL" id="JAQOMS010000002">
    <property type="protein sequence ID" value="MDC2890900.1"/>
    <property type="molecule type" value="Genomic_DNA"/>
</dbReference>
<sequence>MSRNSLYLFSLILLCLALVSCAITPKSIIVVSKVEDIPDITKIYQKSLSHLKVGMTTYQVNALFPELERECYASGICHFTVFIEQQIRLDQRLTDLNILSGSLISLLALTCALSSDTCGTALAAAVNVGIATSLEHKNITGDINSHSLVTLVQLINTNTIGMDGQTTTRSGHYSSAKPTGIMTLLQWINIEFDQGKVTSWAINEPLEQYKPKTFKNELPDLEDAL</sequence>
<proteinExistence type="predicted"/>
<dbReference type="PROSITE" id="PS51257">
    <property type="entry name" value="PROKAR_LIPOPROTEIN"/>
    <property type="match status" value="1"/>
</dbReference>
<accession>A0ABT5FI69</accession>
<comment type="caution">
    <text evidence="1">The sequence shown here is derived from an EMBL/GenBank/DDBJ whole genome shotgun (WGS) entry which is preliminary data.</text>
</comment>